<gene>
    <name evidence="14" type="ORF">METZ01_LOCUS201177</name>
</gene>
<dbReference type="InterPro" id="IPR050092">
    <property type="entry name" value="RNase_H"/>
</dbReference>
<dbReference type="GO" id="GO:0043137">
    <property type="term" value="P:DNA replication, removal of RNA primer"/>
    <property type="evidence" value="ECO:0007669"/>
    <property type="project" value="TreeGrafter"/>
</dbReference>
<evidence type="ECO:0000256" key="10">
    <source>
        <dbReference type="ARBA" id="ARBA00022801"/>
    </source>
</evidence>
<feature type="region of interest" description="Disordered" evidence="12">
    <location>
        <begin position="127"/>
        <end position="151"/>
    </location>
</feature>
<keyword evidence="8" id="KW-0479">Metal-binding</keyword>
<evidence type="ECO:0000256" key="4">
    <source>
        <dbReference type="ARBA" id="ARBA00005300"/>
    </source>
</evidence>
<dbReference type="SUPFAM" id="SSF53098">
    <property type="entry name" value="Ribonuclease H-like"/>
    <property type="match status" value="1"/>
</dbReference>
<comment type="subunit">
    <text evidence="5">Monomer.</text>
</comment>
<evidence type="ECO:0000259" key="13">
    <source>
        <dbReference type="PROSITE" id="PS50879"/>
    </source>
</evidence>
<keyword evidence="9" id="KW-0255">Endonuclease</keyword>
<dbReference type="EC" id="3.1.26.4" evidence="6"/>
<dbReference type="GO" id="GO:0046872">
    <property type="term" value="F:metal ion binding"/>
    <property type="evidence" value="ECO:0007669"/>
    <property type="project" value="UniProtKB-KW"/>
</dbReference>
<comment type="similarity">
    <text evidence="4">Belongs to the RNase H family.</text>
</comment>
<dbReference type="InterPro" id="IPR002156">
    <property type="entry name" value="RNaseH_domain"/>
</dbReference>
<proteinExistence type="inferred from homology"/>
<dbReference type="HAMAP" id="MF_00042">
    <property type="entry name" value="RNase_H"/>
    <property type="match status" value="1"/>
</dbReference>
<evidence type="ECO:0000256" key="8">
    <source>
        <dbReference type="ARBA" id="ARBA00022723"/>
    </source>
</evidence>
<dbReference type="PANTHER" id="PTHR10642:SF26">
    <property type="entry name" value="RIBONUCLEASE H1"/>
    <property type="match status" value="1"/>
</dbReference>
<dbReference type="GO" id="GO:0004523">
    <property type="term" value="F:RNA-DNA hybrid ribonuclease activity"/>
    <property type="evidence" value="ECO:0007669"/>
    <property type="project" value="UniProtKB-EC"/>
</dbReference>
<dbReference type="PROSITE" id="PS50879">
    <property type="entry name" value="RNASE_H_1"/>
    <property type="match status" value="1"/>
</dbReference>
<name>A0A382EEE5_9ZZZZ</name>
<reference evidence="14" key="1">
    <citation type="submission" date="2018-05" db="EMBL/GenBank/DDBJ databases">
        <authorList>
            <person name="Lanie J.A."/>
            <person name="Ng W.-L."/>
            <person name="Kazmierczak K.M."/>
            <person name="Andrzejewski T.M."/>
            <person name="Davidsen T.M."/>
            <person name="Wayne K.J."/>
            <person name="Tettelin H."/>
            <person name="Glass J.I."/>
            <person name="Rusch D."/>
            <person name="Podicherti R."/>
            <person name="Tsui H.-C.T."/>
            <person name="Winkler M.E."/>
        </authorList>
    </citation>
    <scope>NUCLEOTIDE SEQUENCE</scope>
</reference>
<dbReference type="InterPro" id="IPR036397">
    <property type="entry name" value="RNaseH_sf"/>
</dbReference>
<evidence type="ECO:0000256" key="6">
    <source>
        <dbReference type="ARBA" id="ARBA00012180"/>
    </source>
</evidence>
<comment type="function">
    <text evidence="3">Endonuclease that specifically degrades the RNA of RNA-DNA hybrids.</text>
</comment>
<accession>A0A382EEE5</accession>
<dbReference type="CDD" id="cd09278">
    <property type="entry name" value="RNase_HI_prokaryote_like"/>
    <property type="match status" value="1"/>
</dbReference>
<sequence length="151" mass="17057">MTKNSNLVQIFTDGACKGNPGPGGWGAIMKYGDHVKELNGYSAETTNNIMELTAVIEALKSLTRPCAIILTTDSNYVKNGITQWIHNWKKKGWKTANKKPVKNKECWLQLDVEVQRHQIEWKWVKGHSGHPENERADELANEAVEDNGNRE</sequence>
<evidence type="ECO:0000256" key="5">
    <source>
        <dbReference type="ARBA" id="ARBA00011245"/>
    </source>
</evidence>
<feature type="domain" description="RNase H type-1" evidence="13">
    <location>
        <begin position="4"/>
        <end position="145"/>
    </location>
</feature>
<evidence type="ECO:0000256" key="12">
    <source>
        <dbReference type="SAM" id="MobiDB-lite"/>
    </source>
</evidence>
<dbReference type="InterPro" id="IPR012337">
    <property type="entry name" value="RNaseH-like_sf"/>
</dbReference>
<comment type="cofactor">
    <cofactor evidence="2">
        <name>Mg(2+)</name>
        <dbReference type="ChEBI" id="CHEBI:18420"/>
    </cofactor>
</comment>
<dbReference type="FunFam" id="3.30.420.10:FF:000089">
    <property type="entry name" value="Ribonuclease H"/>
    <property type="match status" value="1"/>
</dbReference>
<evidence type="ECO:0000256" key="9">
    <source>
        <dbReference type="ARBA" id="ARBA00022759"/>
    </source>
</evidence>
<evidence type="ECO:0000256" key="1">
    <source>
        <dbReference type="ARBA" id="ARBA00000077"/>
    </source>
</evidence>
<dbReference type="Gene3D" id="3.30.420.10">
    <property type="entry name" value="Ribonuclease H-like superfamily/Ribonuclease H"/>
    <property type="match status" value="1"/>
</dbReference>
<dbReference type="InterPro" id="IPR022892">
    <property type="entry name" value="RNaseHI"/>
</dbReference>
<evidence type="ECO:0000313" key="14">
    <source>
        <dbReference type="EMBL" id="SVB48323.1"/>
    </source>
</evidence>
<dbReference type="GO" id="GO:0003676">
    <property type="term" value="F:nucleic acid binding"/>
    <property type="evidence" value="ECO:0007669"/>
    <property type="project" value="InterPro"/>
</dbReference>
<dbReference type="EMBL" id="UINC01043792">
    <property type="protein sequence ID" value="SVB48323.1"/>
    <property type="molecule type" value="Genomic_DNA"/>
</dbReference>
<feature type="compositionally biased region" description="Basic and acidic residues" evidence="12">
    <location>
        <begin position="127"/>
        <end position="138"/>
    </location>
</feature>
<keyword evidence="11" id="KW-0460">Magnesium</keyword>
<keyword evidence="10" id="KW-0378">Hydrolase</keyword>
<dbReference type="NCBIfam" id="NF001236">
    <property type="entry name" value="PRK00203.1"/>
    <property type="match status" value="1"/>
</dbReference>
<organism evidence="14">
    <name type="scientific">marine metagenome</name>
    <dbReference type="NCBI Taxonomy" id="408172"/>
    <lineage>
        <taxon>unclassified sequences</taxon>
        <taxon>metagenomes</taxon>
        <taxon>ecological metagenomes</taxon>
    </lineage>
</organism>
<evidence type="ECO:0000256" key="11">
    <source>
        <dbReference type="ARBA" id="ARBA00022842"/>
    </source>
</evidence>
<dbReference type="AlphaFoldDB" id="A0A382EEE5"/>
<protein>
    <recommendedName>
        <fullName evidence="6">ribonuclease H</fullName>
        <ecNumber evidence="6">3.1.26.4</ecNumber>
    </recommendedName>
</protein>
<evidence type="ECO:0000256" key="2">
    <source>
        <dbReference type="ARBA" id="ARBA00001946"/>
    </source>
</evidence>
<comment type="catalytic activity">
    <reaction evidence="1">
        <text>Endonucleolytic cleavage to 5'-phosphomonoester.</text>
        <dbReference type="EC" id="3.1.26.4"/>
    </reaction>
</comment>
<dbReference type="PANTHER" id="PTHR10642">
    <property type="entry name" value="RIBONUCLEASE H1"/>
    <property type="match status" value="1"/>
</dbReference>
<evidence type="ECO:0000256" key="7">
    <source>
        <dbReference type="ARBA" id="ARBA00022722"/>
    </source>
</evidence>
<keyword evidence="7" id="KW-0540">Nuclease</keyword>
<dbReference type="Pfam" id="PF00075">
    <property type="entry name" value="RNase_H"/>
    <property type="match status" value="1"/>
</dbReference>
<evidence type="ECO:0000256" key="3">
    <source>
        <dbReference type="ARBA" id="ARBA00004065"/>
    </source>
</evidence>